<gene>
    <name evidence="1" type="ORF">ABZ508_34255</name>
</gene>
<name>A0ABV2WGF7_9ACTN</name>
<protein>
    <submittedName>
        <fullName evidence="1">Uncharacterized protein</fullName>
    </submittedName>
</protein>
<dbReference type="Proteomes" id="UP001550378">
    <property type="component" value="Unassembled WGS sequence"/>
</dbReference>
<reference evidence="1 2" key="1">
    <citation type="submission" date="2024-06" db="EMBL/GenBank/DDBJ databases">
        <title>The Natural Products Discovery Center: Release of the First 8490 Sequenced Strains for Exploring Actinobacteria Biosynthetic Diversity.</title>
        <authorList>
            <person name="Kalkreuter E."/>
            <person name="Kautsar S.A."/>
            <person name="Yang D."/>
            <person name="Bader C.D."/>
            <person name="Teijaro C.N."/>
            <person name="Fluegel L."/>
            <person name="Davis C.M."/>
            <person name="Simpson J.R."/>
            <person name="Lauterbach L."/>
            <person name="Steele A.D."/>
            <person name="Gui C."/>
            <person name="Meng S."/>
            <person name="Li G."/>
            <person name="Viehrig K."/>
            <person name="Ye F."/>
            <person name="Su P."/>
            <person name="Kiefer A.F."/>
            <person name="Nichols A."/>
            <person name="Cepeda A.J."/>
            <person name="Yan W."/>
            <person name="Fan B."/>
            <person name="Jiang Y."/>
            <person name="Adhikari A."/>
            <person name="Zheng C.-J."/>
            <person name="Schuster L."/>
            <person name="Cowan T.M."/>
            <person name="Smanski M.J."/>
            <person name="Chevrette M.G."/>
            <person name="De Carvalho L.P.S."/>
            <person name="Shen B."/>
        </authorList>
    </citation>
    <scope>NUCLEOTIDE SEQUENCE [LARGE SCALE GENOMIC DNA]</scope>
    <source>
        <strain evidence="1 2">NPDC006337</strain>
    </source>
</reference>
<comment type="caution">
    <text evidence="1">The sequence shown here is derived from an EMBL/GenBank/DDBJ whole genome shotgun (WGS) entry which is preliminary data.</text>
</comment>
<evidence type="ECO:0000313" key="2">
    <source>
        <dbReference type="Proteomes" id="UP001550378"/>
    </source>
</evidence>
<dbReference type="RefSeq" id="WP_359656350.1">
    <property type="nucleotide sequence ID" value="NZ_JBEXZP010000128.1"/>
</dbReference>
<accession>A0ABV2WGF7</accession>
<proteinExistence type="predicted"/>
<sequence length="161" mass="17227">MPIKAALPTYAGTAADRPRLYHVAPGGLPVDERAQARQEATELRATWPFPGYDEDSPGRAGFNVGLAYGLWAVDPLQADTLASLAYHLTRHTMSVIRTHRYIVTAALVEDRATVSVLALSGRTVEETDPGTNAEVRRLAEKWGGVTLAAGPCLYAAATVTP</sequence>
<organism evidence="1 2">
    <name type="scientific">Streptomyces lavendulocolor</name>
    <dbReference type="NCBI Taxonomy" id="67316"/>
    <lineage>
        <taxon>Bacteria</taxon>
        <taxon>Bacillati</taxon>
        <taxon>Actinomycetota</taxon>
        <taxon>Actinomycetes</taxon>
        <taxon>Kitasatosporales</taxon>
        <taxon>Streptomycetaceae</taxon>
        <taxon>Streptomyces</taxon>
    </lineage>
</organism>
<keyword evidence="2" id="KW-1185">Reference proteome</keyword>
<evidence type="ECO:0000313" key="1">
    <source>
        <dbReference type="EMBL" id="MEU0712425.1"/>
    </source>
</evidence>
<dbReference type="EMBL" id="JBEXZR010000058">
    <property type="protein sequence ID" value="MEU0712425.1"/>
    <property type="molecule type" value="Genomic_DNA"/>
</dbReference>